<dbReference type="Proteomes" id="UP001519460">
    <property type="component" value="Unassembled WGS sequence"/>
</dbReference>
<dbReference type="InterPro" id="IPR014710">
    <property type="entry name" value="RmlC-like_jellyroll"/>
</dbReference>
<evidence type="ECO:0000259" key="5">
    <source>
        <dbReference type="PROSITE" id="PS51184"/>
    </source>
</evidence>
<feature type="compositionally biased region" description="Basic and acidic residues" evidence="4">
    <location>
        <begin position="448"/>
        <end position="458"/>
    </location>
</feature>
<evidence type="ECO:0000313" key="6">
    <source>
        <dbReference type="EMBL" id="KAK7495632.1"/>
    </source>
</evidence>
<comment type="subcellular location">
    <subcellularLocation>
        <location evidence="1">Cytoplasm</location>
    </subcellularLocation>
</comment>
<dbReference type="InterPro" id="IPR041667">
    <property type="entry name" value="Cupin_8"/>
</dbReference>
<dbReference type="PANTHER" id="PTHR12461">
    <property type="entry name" value="HYPOXIA-INDUCIBLE FACTOR 1 ALPHA INHIBITOR-RELATED"/>
    <property type="match status" value="1"/>
</dbReference>
<feature type="region of interest" description="Disordered" evidence="4">
    <location>
        <begin position="446"/>
        <end position="468"/>
    </location>
</feature>
<dbReference type="PANTHER" id="PTHR12461:SF43">
    <property type="entry name" value="HSPB1-ASSOCIATED PROTEIN 1"/>
    <property type="match status" value="1"/>
</dbReference>
<dbReference type="AlphaFoldDB" id="A0ABD0L848"/>
<keyword evidence="7" id="KW-1185">Reference proteome</keyword>
<organism evidence="6 7">
    <name type="scientific">Batillaria attramentaria</name>
    <dbReference type="NCBI Taxonomy" id="370345"/>
    <lineage>
        <taxon>Eukaryota</taxon>
        <taxon>Metazoa</taxon>
        <taxon>Spiralia</taxon>
        <taxon>Lophotrochozoa</taxon>
        <taxon>Mollusca</taxon>
        <taxon>Gastropoda</taxon>
        <taxon>Caenogastropoda</taxon>
        <taxon>Sorbeoconcha</taxon>
        <taxon>Cerithioidea</taxon>
        <taxon>Batillariidae</taxon>
        <taxon>Batillaria</taxon>
    </lineage>
</organism>
<dbReference type="InterPro" id="IPR003347">
    <property type="entry name" value="JmjC_dom"/>
</dbReference>
<evidence type="ECO:0000313" key="7">
    <source>
        <dbReference type="Proteomes" id="UP001519460"/>
    </source>
</evidence>
<accession>A0ABD0L848</accession>
<proteinExistence type="predicted"/>
<sequence length="626" mass="69337">MLPGSDSRLKTMLLSETCPPLLIRGGIDQWPASKWTVNSLVDVLKDKSLRCRLMPLERESAGKSTDNSPLKNFSPQQFSCYIDYKYMNQVFDSHPEMLKDVCWSSLGLQGIDGSKSTMWIGSPGACTPCHYDSYGFNLVAQIQGRKQWVLFPPEDSAFLYPTRIPYEESSVFSQVDVTRPDMTRFPLFKKSRPYSVTLEPGQVLYVPRHWWHFVTCKETAISINTWVDVPKDAESRVHEAVTRCLASALIPYLTETAGKSAFDQWINPTEEIEAAATNMAYLTQALRHLPSDEGPEKLSGSMQDVPGIELLQSAGGGISVHPTPDCDGSTSISAVQPASVSQCASAGKTEDQSHGGETCSRKRRRTSEVLSEREEVEETAVRKFNCKKALGAFPVSDEQLEELDEWCHVNHSHFTTTVATSHVLYSRTNPISADVNNSCSCSDLASPSDDKTAVHETTDDSTESSDLDLHERADASDRILQFALALNDFEIHFLGQSAPACDRMCAQHDVSKSNSDQRDTIHDATAKKKTKEISDNLKDPLSSESGQHSHLMSVVSTTKRCRGQVYVLKSCDFSEFVRGGQAPEIENNFSNVSVSVEEALLRSVLGPDMVRLITTKMQQQLKPSPS</sequence>
<dbReference type="PROSITE" id="PS51184">
    <property type="entry name" value="JMJC"/>
    <property type="match status" value="1"/>
</dbReference>
<dbReference type="GO" id="GO:0005737">
    <property type="term" value="C:cytoplasm"/>
    <property type="evidence" value="ECO:0007669"/>
    <property type="project" value="UniProtKB-SubCell"/>
</dbReference>
<protein>
    <recommendedName>
        <fullName evidence="5">JmjC domain-containing protein</fullName>
    </recommendedName>
</protein>
<dbReference type="EMBL" id="JACVVK020000073">
    <property type="protein sequence ID" value="KAK7495632.1"/>
    <property type="molecule type" value="Genomic_DNA"/>
</dbReference>
<evidence type="ECO:0000256" key="4">
    <source>
        <dbReference type="SAM" id="MobiDB-lite"/>
    </source>
</evidence>
<evidence type="ECO:0000256" key="2">
    <source>
        <dbReference type="ARBA" id="ARBA00022490"/>
    </source>
</evidence>
<dbReference type="SUPFAM" id="SSF51197">
    <property type="entry name" value="Clavaminate synthase-like"/>
    <property type="match status" value="1"/>
</dbReference>
<evidence type="ECO:0000256" key="3">
    <source>
        <dbReference type="ARBA" id="ARBA00037342"/>
    </source>
</evidence>
<comment type="function">
    <text evidence="3">May play a role in cellular stress response.</text>
</comment>
<name>A0ABD0L848_9CAEN</name>
<feature type="domain" description="JmjC" evidence="5">
    <location>
        <begin position="83"/>
        <end position="244"/>
    </location>
</feature>
<reference evidence="6 7" key="1">
    <citation type="journal article" date="2023" name="Sci. Data">
        <title>Genome assembly of the Korean intertidal mud-creeper Batillaria attramentaria.</title>
        <authorList>
            <person name="Patra A.K."/>
            <person name="Ho P.T."/>
            <person name="Jun S."/>
            <person name="Lee S.J."/>
            <person name="Kim Y."/>
            <person name="Won Y.J."/>
        </authorList>
    </citation>
    <scope>NUCLEOTIDE SEQUENCE [LARGE SCALE GENOMIC DNA]</scope>
    <source>
        <strain evidence="6">Wonlab-2016</strain>
    </source>
</reference>
<dbReference type="Pfam" id="PF13621">
    <property type="entry name" value="Cupin_8"/>
    <property type="match status" value="1"/>
</dbReference>
<dbReference type="SMART" id="SM00558">
    <property type="entry name" value="JmjC"/>
    <property type="match status" value="1"/>
</dbReference>
<evidence type="ECO:0000256" key="1">
    <source>
        <dbReference type="ARBA" id="ARBA00004496"/>
    </source>
</evidence>
<keyword evidence="2" id="KW-0963">Cytoplasm</keyword>
<feature type="region of interest" description="Disordered" evidence="4">
    <location>
        <begin position="343"/>
        <end position="366"/>
    </location>
</feature>
<dbReference type="Gene3D" id="2.60.120.10">
    <property type="entry name" value="Jelly Rolls"/>
    <property type="match status" value="1"/>
</dbReference>
<comment type="caution">
    <text evidence="6">The sequence shown here is derived from an EMBL/GenBank/DDBJ whole genome shotgun (WGS) entry which is preliminary data.</text>
</comment>
<gene>
    <name evidence="6" type="ORF">BaRGS_00013079</name>
</gene>